<protein>
    <submittedName>
        <fullName evidence="3">Uncharacterized protein</fullName>
    </submittedName>
</protein>
<name>A0A815MPX0_ADIRI</name>
<proteinExistence type="predicted"/>
<organism evidence="3 4">
    <name type="scientific">Adineta ricciae</name>
    <name type="common">Rotifer</name>
    <dbReference type="NCBI Taxonomy" id="249248"/>
    <lineage>
        <taxon>Eukaryota</taxon>
        <taxon>Metazoa</taxon>
        <taxon>Spiralia</taxon>
        <taxon>Gnathifera</taxon>
        <taxon>Rotifera</taxon>
        <taxon>Eurotatoria</taxon>
        <taxon>Bdelloidea</taxon>
        <taxon>Adinetida</taxon>
        <taxon>Adinetidae</taxon>
        <taxon>Adineta</taxon>
    </lineage>
</organism>
<evidence type="ECO:0000256" key="2">
    <source>
        <dbReference type="SAM" id="SignalP"/>
    </source>
</evidence>
<feature type="chain" id="PRO_5032388968" evidence="2">
    <location>
        <begin position="23"/>
        <end position="649"/>
    </location>
</feature>
<dbReference type="EMBL" id="CAJNOR010003546">
    <property type="protein sequence ID" value="CAF1424458.1"/>
    <property type="molecule type" value="Genomic_DNA"/>
</dbReference>
<reference evidence="3" key="1">
    <citation type="submission" date="2021-02" db="EMBL/GenBank/DDBJ databases">
        <authorList>
            <person name="Nowell W R."/>
        </authorList>
    </citation>
    <scope>NUCLEOTIDE SEQUENCE</scope>
</reference>
<dbReference type="AlphaFoldDB" id="A0A815MPX0"/>
<feature type="signal peptide" evidence="2">
    <location>
        <begin position="1"/>
        <end position="22"/>
    </location>
</feature>
<feature type="transmembrane region" description="Helical" evidence="1">
    <location>
        <begin position="333"/>
        <end position="357"/>
    </location>
</feature>
<keyword evidence="1" id="KW-0472">Membrane</keyword>
<evidence type="ECO:0000256" key="1">
    <source>
        <dbReference type="SAM" id="Phobius"/>
    </source>
</evidence>
<keyword evidence="1" id="KW-1133">Transmembrane helix</keyword>
<evidence type="ECO:0000313" key="3">
    <source>
        <dbReference type="EMBL" id="CAF1424458.1"/>
    </source>
</evidence>
<keyword evidence="2" id="KW-0732">Signal</keyword>
<sequence length="649" mass="74228">MLLAGAILTLLLFTSLSTHVTTVPVLNLSSAVYRNLHESHQDTLKCPCSTTTVPHRTFISLSASFHQVCSSDFVSDAWITLLSLVRSGSYDDWLTRAVHQFRLLSTVCNLVNTTIFGTVKRLITRSLVTFNVLTENDFNTQLNTTVNQFIQSTVINFGLLLDTVHLSLRVDQPFKECFYSNSNCLSTLLTNMNMTYNQLYTEIPWFYPTPLDYDPLSNYFLPNSSLSIITKEMMIEQWNYTASSDQYYETCTPNYYTYSYTARTYNYIGVIAKIISTIGDLGIALRLITPQLVTFLYRIFETKFKASHENQMPFFTRMKILFQSFLKSLYTELVNLTIFASCLYVLLLIIGIVILSLQTLIQPEILTKTFARPSLETYTHLLQEHGGLVHCPCSITSSIYGKYIKIEPIFHQICLSEFVSEEWRMNITTGLTSNMFDYDRRDYHRFLSAHLQYLAGLCYLSNQAVNAFIQQTLSSLFVTIQLLPKLILNTQIEALIEENESNVPAVLLRLIFLYRNINHANAIVSAYGTNYDYLLSDRFRRLGMGCTPIESFLASTLECFYNSSCINLTYKYINYSSNANYTNVLNSPSMNATVTDLIVTRLLGLRGGLTVVLKWICPTLTCLLAKIFERWKKRIKRISPIYFISSGNN</sequence>
<keyword evidence="1" id="KW-0812">Transmembrane</keyword>
<keyword evidence="4" id="KW-1185">Reference proteome</keyword>
<comment type="caution">
    <text evidence="3">The sequence shown here is derived from an EMBL/GenBank/DDBJ whole genome shotgun (WGS) entry which is preliminary data.</text>
</comment>
<dbReference type="Proteomes" id="UP000663828">
    <property type="component" value="Unassembled WGS sequence"/>
</dbReference>
<evidence type="ECO:0000313" key="4">
    <source>
        <dbReference type="Proteomes" id="UP000663828"/>
    </source>
</evidence>
<accession>A0A815MPX0</accession>
<gene>
    <name evidence="3" type="ORF">XAT740_LOCUS35421</name>
</gene>